<dbReference type="SUPFAM" id="SSF56300">
    <property type="entry name" value="Metallo-dependent phosphatases"/>
    <property type="match status" value="1"/>
</dbReference>
<dbReference type="Proteomes" id="UP000716906">
    <property type="component" value="Unassembled WGS sequence"/>
</dbReference>
<dbReference type="RefSeq" id="WP_138304115.1">
    <property type="nucleotide sequence ID" value="NZ_JACLYY010000012.1"/>
</dbReference>
<dbReference type="InterPro" id="IPR050126">
    <property type="entry name" value="Ap4A_hydrolase"/>
</dbReference>
<reference evidence="2 3" key="1">
    <citation type="journal article" date="2021" name="Sci. Rep.">
        <title>The distribution of antibiotic resistance genes in chicken gut microbiota commensals.</title>
        <authorList>
            <person name="Juricova H."/>
            <person name="Matiasovicova J."/>
            <person name="Kubasova T."/>
            <person name="Cejkova D."/>
            <person name="Rychlik I."/>
        </authorList>
    </citation>
    <scope>NUCLEOTIDE SEQUENCE [LARGE SCALE GENOMIC DNA]</scope>
    <source>
        <strain evidence="2 3">An773</strain>
    </source>
</reference>
<dbReference type="PANTHER" id="PTHR42850">
    <property type="entry name" value="METALLOPHOSPHOESTERASE"/>
    <property type="match status" value="1"/>
</dbReference>
<evidence type="ECO:0000313" key="3">
    <source>
        <dbReference type="Proteomes" id="UP000716906"/>
    </source>
</evidence>
<keyword evidence="3" id="KW-1185">Reference proteome</keyword>
<feature type="domain" description="Calcineurin-like phosphoesterase" evidence="1">
    <location>
        <begin position="4"/>
        <end position="190"/>
    </location>
</feature>
<dbReference type="Pfam" id="PF00149">
    <property type="entry name" value="Metallophos"/>
    <property type="match status" value="1"/>
</dbReference>
<evidence type="ECO:0000313" key="2">
    <source>
        <dbReference type="EMBL" id="MBM6738751.1"/>
    </source>
</evidence>
<gene>
    <name evidence="2" type="ORF">H7U36_11700</name>
</gene>
<organism evidence="2 3">
    <name type="scientific">Faecalicatena fissicatena</name>
    <dbReference type="NCBI Taxonomy" id="290055"/>
    <lineage>
        <taxon>Bacteria</taxon>
        <taxon>Bacillati</taxon>
        <taxon>Bacillota</taxon>
        <taxon>Clostridia</taxon>
        <taxon>Lachnospirales</taxon>
        <taxon>Lachnospiraceae</taxon>
        <taxon>Faecalicatena</taxon>
    </lineage>
</organism>
<dbReference type="PANTHER" id="PTHR42850:SF4">
    <property type="entry name" value="ZINC-DEPENDENT ENDOPOLYPHOSPHATASE"/>
    <property type="match status" value="1"/>
</dbReference>
<dbReference type="InterPro" id="IPR029052">
    <property type="entry name" value="Metallo-depent_PP-like"/>
</dbReference>
<protein>
    <submittedName>
        <fullName evidence="2">Metallophosphoesterase</fullName>
    </submittedName>
</protein>
<accession>A0ABS2EAT6</accession>
<proteinExistence type="predicted"/>
<name>A0ABS2EAT6_9FIRM</name>
<comment type="caution">
    <text evidence="2">The sequence shown here is derived from an EMBL/GenBank/DDBJ whole genome shotgun (WGS) entry which is preliminary data.</text>
</comment>
<evidence type="ECO:0000259" key="1">
    <source>
        <dbReference type="Pfam" id="PF00149"/>
    </source>
</evidence>
<dbReference type="EMBL" id="JACLYY010000012">
    <property type="protein sequence ID" value="MBM6738751.1"/>
    <property type="molecule type" value="Genomic_DNA"/>
</dbReference>
<dbReference type="Gene3D" id="3.60.21.10">
    <property type="match status" value="1"/>
</dbReference>
<dbReference type="InterPro" id="IPR004843">
    <property type="entry name" value="Calcineurin-like_PHP"/>
</dbReference>
<sequence>MHYVISDIHGCYDEYREALEKINFQDCDLLYVLGDCIDRGYASVKVLKDMMYRPNVIPIVGNHEYMALDVLKDLCVEITAENAETLLDAEMLLKYADWMKNGGDRTIQEFRALPMDEKLEILDYLGDFSLYEEVSLSGRNYLLVHGGLEPFREGMDVEDFSVAQLLFSKADYDRMYFSDRFTVTGHTPTISQPGNKGTVIKRNNHIAIDCGCVFGYNLAVYCMETDHEIYIPYKHKKDCGPEP</sequence>